<feature type="signal peptide" evidence="24">
    <location>
        <begin position="1"/>
        <end position="35"/>
    </location>
</feature>
<dbReference type="Gene3D" id="3.30.200.20">
    <property type="entry name" value="Phosphorylase Kinase, domain 1"/>
    <property type="match status" value="1"/>
</dbReference>
<evidence type="ECO:0000256" key="21">
    <source>
        <dbReference type="ARBA" id="ARBA00048679"/>
    </source>
</evidence>
<keyword evidence="9" id="KW-0808">Transferase</keyword>
<evidence type="ECO:0000313" key="26">
    <source>
        <dbReference type="EMBL" id="THG04149.1"/>
    </source>
</evidence>
<dbReference type="PROSITE" id="PS00107">
    <property type="entry name" value="PROTEIN_KINASE_ATP"/>
    <property type="match status" value="1"/>
</dbReference>
<evidence type="ECO:0000256" key="13">
    <source>
        <dbReference type="ARBA" id="ARBA00022741"/>
    </source>
</evidence>
<dbReference type="GO" id="GO:0005886">
    <property type="term" value="C:plasma membrane"/>
    <property type="evidence" value="ECO:0007669"/>
    <property type="project" value="UniProtKB-SubCell"/>
</dbReference>
<keyword evidence="11 24" id="KW-0732">Signal</keyword>
<keyword evidence="10 23" id="KW-0812">Transmembrane</keyword>
<dbReference type="FunFam" id="3.80.10.10:FF:000275">
    <property type="entry name" value="Leucine-rich repeat receptor-like protein kinase"/>
    <property type="match status" value="1"/>
</dbReference>
<gene>
    <name evidence="26" type="ORF">TEA_015490</name>
</gene>
<evidence type="ECO:0000259" key="25">
    <source>
        <dbReference type="PROSITE" id="PS50011"/>
    </source>
</evidence>
<comment type="caution">
    <text evidence="26">The sequence shown here is derived from an EMBL/GenBank/DDBJ whole genome shotgun (WGS) entry which is preliminary data.</text>
</comment>
<dbReference type="InterPro" id="IPR017441">
    <property type="entry name" value="Protein_kinase_ATP_BS"/>
</dbReference>
<dbReference type="SMART" id="SM00220">
    <property type="entry name" value="S_TKc"/>
    <property type="match status" value="1"/>
</dbReference>
<keyword evidence="14" id="KW-0418">Kinase</keyword>
<dbReference type="InterPro" id="IPR051809">
    <property type="entry name" value="Plant_receptor-like_S/T_kinase"/>
</dbReference>
<evidence type="ECO:0000256" key="17">
    <source>
        <dbReference type="ARBA" id="ARBA00023136"/>
    </source>
</evidence>
<keyword evidence="15 22" id="KW-0067">ATP-binding</keyword>
<evidence type="ECO:0000256" key="7">
    <source>
        <dbReference type="ARBA" id="ARBA00022553"/>
    </source>
</evidence>
<evidence type="ECO:0000256" key="24">
    <source>
        <dbReference type="SAM" id="SignalP"/>
    </source>
</evidence>
<dbReference type="SMART" id="SM00369">
    <property type="entry name" value="LRR_TYP"/>
    <property type="match status" value="10"/>
</dbReference>
<keyword evidence="7" id="KW-0597">Phosphoprotein</keyword>
<dbReference type="STRING" id="542762.A0A4S4DMH1"/>
<dbReference type="Proteomes" id="UP000306102">
    <property type="component" value="Unassembled WGS sequence"/>
</dbReference>
<dbReference type="InterPro" id="IPR008271">
    <property type="entry name" value="Ser/Thr_kinase_AS"/>
</dbReference>
<accession>A0A4S4DMH1</accession>
<feature type="domain" description="Protein kinase" evidence="25">
    <location>
        <begin position="765"/>
        <end position="1066"/>
    </location>
</feature>
<dbReference type="GO" id="GO:0004674">
    <property type="term" value="F:protein serine/threonine kinase activity"/>
    <property type="evidence" value="ECO:0007669"/>
    <property type="project" value="UniProtKB-KW"/>
</dbReference>
<dbReference type="FunFam" id="1.10.510.10:FF:000358">
    <property type="entry name" value="Putative leucine-rich repeat receptor-like serine/threonine-protein kinase"/>
    <property type="match status" value="1"/>
</dbReference>
<organism evidence="26 27">
    <name type="scientific">Camellia sinensis var. sinensis</name>
    <name type="common">China tea</name>
    <dbReference type="NCBI Taxonomy" id="542762"/>
    <lineage>
        <taxon>Eukaryota</taxon>
        <taxon>Viridiplantae</taxon>
        <taxon>Streptophyta</taxon>
        <taxon>Embryophyta</taxon>
        <taxon>Tracheophyta</taxon>
        <taxon>Spermatophyta</taxon>
        <taxon>Magnoliopsida</taxon>
        <taxon>eudicotyledons</taxon>
        <taxon>Gunneridae</taxon>
        <taxon>Pentapetalae</taxon>
        <taxon>asterids</taxon>
        <taxon>Ericales</taxon>
        <taxon>Theaceae</taxon>
        <taxon>Camellia</taxon>
    </lineage>
</organism>
<evidence type="ECO:0000256" key="16">
    <source>
        <dbReference type="ARBA" id="ARBA00022989"/>
    </source>
</evidence>
<dbReference type="SUPFAM" id="SSF56112">
    <property type="entry name" value="Protein kinase-like (PK-like)"/>
    <property type="match status" value="1"/>
</dbReference>
<evidence type="ECO:0000256" key="12">
    <source>
        <dbReference type="ARBA" id="ARBA00022737"/>
    </source>
</evidence>
<evidence type="ECO:0000256" key="20">
    <source>
        <dbReference type="ARBA" id="ARBA00047899"/>
    </source>
</evidence>
<keyword evidence="8" id="KW-0433">Leucine-rich repeat</keyword>
<dbReference type="InterPro" id="IPR013210">
    <property type="entry name" value="LRR_N_plant-typ"/>
</dbReference>
<comment type="similarity">
    <text evidence="2">Belongs to the protein kinase superfamily. Ser/Thr protein kinase family.</text>
</comment>
<dbReference type="PROSITE" id="PS00108">
    <property type="entry name" value="PROTEIN_KINASE_ST"/>
    <property type="match status" value="1"/>
</dbReference>
<evidence type="ECO:0000256" key="10">
    <source>
        <dbReference type="ARBA" id="ARBA00022692"/>
    </source>
</evidence>
<evidence type="ECO:0000256" key="19">
    <source>
        <dbReference type="ARBA" id="ARBA00023180"/>
    </source>
</evidence>
<protein>
    <recommendedName>
        <fullName evidence="4">non-specific serine/threonine protein kinase</fullName>
        <ecNumber evidence="4">2.7.11.1</ecNumber>
    </recommendedName>
</protein>
<keyword evidence="17 23" id="KW-0472">Membrane</keyword>
<evidence type="ECO:0000256" key="15">
    <source>
        <dbReference type="ARBA" id="ARBA00022840"/>
    </source>
</evidence>
<evidence type="ECO:0000256" key="8">
    <source>
        <dbReference type="ARBA" id="ARBA00022614"/>
    </source>
</evidence>
<dbReference type="GO" id="GO:0006952">
    <property type="term" value="P:defense response"/>
    <property type="evidence" value="ECO:0007669"/>
    <property type="project" value="UniProtKB-ARBA"/>
</dbReference>
<dbReference type="FunFam" id="3.80.10.10:FF:001158">
    <property type="entry name" value="Leucine-rich repeat protein kinase family protein"/>
    <property type="match status" value="1"/>
</dbReference>
<dbReference type="Pfam" id="PF23598">
    <property type="entry name" value="LRR_14"/>
    <property type="match status" value="1"/>
</dbReference>
<name>A0A4S4DMH1_CAMSN</name>
<dbReference type="Pfam" id="PF00069">
    <property type="entry name" value="Pkinase"/>
    <property type="match status" value="1"/>
</dbReference>
<keyword evidence="18" id="KW-0675">Receptor</keyword>
<dbReference type="InterPro" id="IPR001611">
    <property type="entry name" value="Leu-rich_rpt"/>
</dbReference>
<dbReference type="EMBL" id="SDRB02010808">
    <property type="protein sequence ID" value="THG04149.1"/>
    <property type="molecule type" value="Genomic_DNA"/>
</dbReference>
<dbReference type="PANTHER" id="PTHR27008">
    <property type="entry name" value="OS04G0122200 PROTEIN"/>
    <property type="match status" value="1"/>
</dbReference>
<feature type="binding site" evidence="22">
    <location>
        <position position="792"/>
    </location>
    <ligand>
        <name>ATP</name>
        <dbReference type="ChEBI" id="CHEBI:30616"/>
    </ligand>
</feature>
<keyword evidence="6" id="KW-0723">Serine/threonine-protein kinase</keyword>
<evidence type="ECO:0000256" key="18">
    <source>
        <dbReference type="ARBA" id="ARBA00023170"/>
    </source>
</evidence>
<feature type="chain" id="PRO_5020974173" description="non-specific serine/threonine protein kinase" evidence="24">
    <location>
        <begin position="36"/>
        <end position="1076"/>
    </location>
</feature>
<evidence type="ECO:0000256" key="5">
    <source>
        <dbReference type="ARBA" id="ARBA00022475"/>
    </source>
</evidence>
<evidence type="ECO:0000256" key="1">
    <source>
        <dbReference type="ARBA" id="ARBA00004251"/>
    </source>
</evidence>
<dbReference type="PANTHER" id="PTHR27008:SF596">
    <property type="entry name" value="OS02G0215500 PROTEIN"/>
    <property type="match status" value="1"/>
</dbReference>
<keyword evidence="27" id="KW-1185">Reference proteome</keyword>
<dbReference type="InterPro" id="IPR000719">
    <property type="entry name" value="Prot_kinase_dom"/>
</dbReference>
<comment type="subcellular location">
    <subcellularLocation>
        <location evidence="1">Cell membrane</location>
        <topology evidence="1">Single-pass type I membrane protein</topology>
    </subcellularLocation>
</comment>
<comment type="similarity">
    <text evidence="3">Belongs to the RLP family.</text>
</comment>
<sequence length="1076" mass="117920">MGLPSLSSSMSWLVHNLHIHLILLCCLSILNSGFTATTSSSWLMGNEMDRLSLLAIKAKIVEDPLHVLSSWNDSIHFCQWQGVTCGRRHQRVTALDLQSRELVGSISPHLGNLSCLTELLLQNNSFVNEIPPEIGCLPRLQILQLNNNSIGGRIPVNISRCTNLIEIDFSYNRLVGEVPVELRSLSKLVVVIIEANDLTGSISPFANLSSLRGLSLYDNKFYGSIPDGFGQLKNLQELVLSANMLSGAIPPSLFNHSSLTVFDVNTNQIQGSLPWDLGITLPNLEFFSIGYNQFTGSIPVSISNASKLHDLEMFENNLTGKVPNLARLQNLEWLSISDNRLESEEHNDLNFISSLINATNLKVLGVNINMFNFKLPESIGNLSSNLQLLYLDDNQIFGSIPPGIVNLVGLQSLHMDLNQLTGAIPSEIGKLQNLHELNVFNNSLSGNIPSSLGNLSLLSILVLGLNNFQGNIPPSLGNCSDLQKLDLYQNNLNGTIPKQVVSISSLSVYLDLSQNQLSGSLPMEVAKLINLGYLDVSKNLLSGEIPSTLGSCTSLETLRLGNNFFNETIPSSLSFLRGLSDLDLANNSLSGEIPVYLESFILLQNLNLSFNNFEGVVPTQGVFSNASKISVVGNSKLCGGVAELKLPKCNFKEHENRRSNSVVPTQGVFSNASKLSVVGNSKLCGGVAELKLPKCNFKEHENRRSNSALTLALSIPFGVVGLALVGCVLYLCQFRNRRKETPSDSSKNSLLRVSYQTLVKATDGFSSFNLIGVGSFGSVYKGIIDGRIVAVKVLNLVRHGASKSFVSECEALRNIRHRNLVKVLTACSTVDYQGNDFKALIYEFMVNGSLEEWLHPNPNEDLSNEEFRKLNLFQRLNIVIDIVCALNYLHNQGQTPIVHCDLKPSNILLDKDMTGHVGDFGLAKFLGAHATHDLSTSETRSIGIRGTIGYTAPEYGMGSEVSAYGDIYSFGILVLEMFTGKRPTDEIFKDGLSLHSFVKEALSGSISEISDPILFQTEGEEEENFIRGERMLECLSLILEIGVNCSSDLPRERMEINDVASKLHFIKDTLLGSEIH</sequence>
<dbReference type="FunFam" id="3.30.200.20:FF:000432">
    <property type="entry name" value="LRR receptor-like serine/threonine-protein kinase EFR"/>
    <property type="match status" value="1"/>
</dbReference>
<dbReference type="AlphaFoldDB" id="A0A4S4DMH1"/>
<dbReference type="Gene3D" id="3.80.10.10">
    <property type="entry name" value="Ribonuclease Inhibitor"/>
    <property type="match status" value="4"/>
</dbReference>
<evidence type="ECO:0000256" key="4">
    <source>
        <dbReference type="ARBA" id="ARBA00012513"/>
    </source>
</evidence>
<evidence type="ECO:0000256" key="3">
    <source>
        <dbReference type="ARBA" id="ARBA00009592"/>
    </source>
</evidence>
<comment type="catalytic activity">
    <reaction evidence="20">
        <text>L-threonyl-[protein] + ATP = O-phospho-L-threonyl-[protein] + ADP + H(+)</text>
        <dbReference type="Rhea" id="RHEA:46608"/>
        <dbReference type="Rhea" id="RHEA-COMP:11060"/>
        <dbReference type="Rhea" id="RHEA-COMP:11605"/>
        <dbReference type="ChEBI" id="CHEBI:15378"/>
        <dbReference type="ChEBI" id="CHEBI:30013"/>
        <dbReference type="ChEBI" id="CHEBI:30616"/>
        <dbReference type="ChEBI" id="CHEBI:61977"/>
        <dbReference type="ChEBI" id="CHEBI:456216"/>
        <dbReference type="EC" id="2.7.11.1"/>
    </reaction>
</comment>
<reference evidence="26 27" key="1">
    <citation type="journal article" date="2018" name="Proc. Natl. Acad. Sci. U.S.A.">
        <title>Draft genome sequence of Camellia sinensis var. sinensis provides insights into the evolution of the tea genome and tea quality.</title>
        <authorList>
            <person name="Wei C."/>
            <person name="Yang H."/>
            <person name="Wang S."/>
            <person name="Zhao J."/>
            <person name="Liu C."/>
            <person name="Gao L."/>
            <person name="Xia E."/>
            <person name="Lu Y."/>
            <person name="Tai Y."/>
            <person name="She G."/>
            <person name="Sun J."/>
            <person name="Cao H."/>
            <person name="Tong W."/>
            <person name="Gao Q."/>
            <person name="Li Y."/>
            <person name="Deng W."/>
            <person name="Jiang X."/>
            <person name="Wang W."/>
            <person name="Chen Q."/>
            <person name="Zhang S."/>
            <person name="Li H."/>
            <person name="Wu J."/>
            <person name="Wang P."/>
            <person name="Li P."/>
            <person name="Shi C."/>
            <person name="Zheng F."/>
            <person name="Jian J."/>
            <person name="Huang B."/>
            <person name="Shan D."/>
            <person name="Shi M."/>
            <person name="Fang C."/>
            <person name="Yue Y."/>
            <person name="Li F."/>
            <person name="Li D."/>
            <person name="Wei S."/>
            <person name="Han B."/>
            <person name="Jiang C."/>
            <person name="Yin Y."/>
            <person name="Xia T."/>
            <person name="Zhang Z."/>
            <person name="Bennetzen J.L."/>
            <person name="Zhao S."/>
            <person name="Wan X."/>
        </authorList>
    </citation>
    <scope>NUCLEOTIDE SEQUENCE [LARGE SCALE GENOMIC DNA]</scope>
    <source>
        <strain evidence="27">cv. Shuchazao</strain>
        <tissue evidence="26">Leaf</tissue>
    </source>
</reference>
<dbReference type="SUPFAM" id="SSF52058">
    <property type="entry name" value="L domain-like"/>
    <property type="match status" value="2"/>
</dbReference>
<dbReference type="Pfam" id="PF08263">
    <property type="entry name" value="LRRNT_2"/>
    <property type="match status" value="1"/>
</dbReference>
<keyword evidence="12" id="KW-0677">Repeat</keyword>
<evidence type="ECO:0000256" key="23">
    <source>
        <dbReference type="SAM" id="Phobius"/>
    </source>
</evidence>
<dbReference type="EC" id="2.7.11.1" evidence="4"/>
<dbReference type="InterPro" id="IPR055414">
    <property type="entry name" value="LRR_R13L4/SHOC2-like"/>
</dbReference>
<dbReference type="PROSITE" id="PS50011">
    <property type="entry name" value="PROTEIN_KINASE_DOM"/>
    <property type="match status" value="1"/>
</dbReference>
<dbReference type="InterPro" id="IPR032675">
    <property type="entry name" value="LRR_dom_sf"/>
</dbReference>
<dbReference type="Gene3D" id="1.10.510.10">
    <property type="entry name" value="Transferase(Phosphotransferase) domain 1"/>
    <property type="match status" value="1"/>
</dbReference>
<evidence type="ECO:0000256" key="2">
    <source>
        <dbReference type="ARBA" id="ARBA00008684"/>
    </source>
</evidence>
<evidence type="ECO:0000256" key="11">
    <source>
        <dbReference type="ARBA" id="ARBA00022729"/>
    </source>
</evidence>
<keyword evidence="19" id="KW-0325">Glycoprotein</keyword>
<dbReference type="FunFam" id="3.80.10.10:FF:000288">
    <property type="entry name" value="LRR receptor-like serine/threonine-protein kinase EFR"/>
    <property type="match status" value="1"/>
</dbReference>
<dbReference type="GO" id="GO:0005524">
    <property type="term" value="F:ATP binding"/>
    <property type="evidence" value="ECO:0007669"/>
    <property type="project" value="UniProtKB-UniRule"/>
</dbReference>
<evidence type="ECO:0000313" key="27">
    <source>
        <dbReference type="Proteomes" id="UP000306102"/>
    </source>
</evidence>
<keyword evidence="16 23" id="KW-1133">Transmembrane helix</keyword>
<evidence type="ECO:0000256" key="6">
    <source>
        <dbReference type="ARBA" id="ARBA00022527"/>
    </source>
</evidence>
<keyword evidence="13 22" id="KW-0547">Nucleotide-binding</keyword>
<dbReference type="InterPro" id="IPR011009">
    <property type="entry name" value="Kinase-like_dom_sf"/>
</dbReference>
<feature type="transmembrane region" description="Helical" evidence="23">
    <location>
        <begin position="708"/>
        <end position="732"/>
    </location>
</feature>
<comment type="catalytic activity">
    <reaction evidence="21">
        <text>L-seryl-[protein] + ATP = O-phospho-L-seryl-[protein] + ADP + H(+)</text>
        <dbReference type="Rhea" id="RHEA:17989"/>
        <dbReference type="Rhea" id="RHEA-COMP:9863"/>
        <dbReference type="Rhea" id="RHEA-COMP:11604"/>
        <dbReference type="ChEBI" id="CHEBI:15378"/>
        <dbReference type="ChEBI" id="CHEBI:29999"/>
        <dbReference type="ChEBI" id="CHEBI:30616"/>
        <dbReference type="ChEBI" id="CHEBI:83421"/>
        <dbReference type="ChEBI" id="CHEBI:456216"/>
        <dbReference type="EC" id="2.7.11.1"/>
    </reaction>
</comment>
<dbReference type="Pfam" id="PF00560">
    <property type="entry name" value="LRR_1"/>
    <property type="match status" value="7"/>
</dbReference>
<evidence type="ECO:0000256" key="9">
    <source>
        <dbReference type="ARBA" id="ARBA00022679"/>
    </source>
</evidence>
<dbReference type="GO" id="GO:0051707">
    <property type="term" value="P:response to other organism"/>
    <property type="evidence" value="ECO:0007669"/>
    <property type="project" value="UniProtKB-ARBA"/>
</dbReference>
<proteinExistence type="inferred from homology"/>
<evidence type="ECO:0000256" key="14">
    <source>
        <dbReference type="ARBA" id="ARBA00022777"/>
    </source>
</evidence>
<keyword evidence="5" id="KW-1003">Cell membrane</keyword>
<evidence type="ECO:0000256" key="22">
    <source>
        <dbReference type="PROSITE-ProRule" id="PRU10141"/>
    </source>
</evidence>
<dbReference type="InterPro" id="IPR003591">
    <property type="entry name" value="Leu-rich_rpt_typical-subtyp"/>
</dbReference>